<comment type="caution">
    <text evidence="2">The sequence shown here is derived from an EMBL/GenBank/DDBJ whole genome shotgun (WGS) entry which is preliminary data.</text>
</comment>
<name>U1MQ77_9MICO</name>
<dbReference type="SUPFAM" id="SSF53756">
    <property type="entry name" value="UDP-Glycosyltransferase/glycogen phosphorylase"/>
    <property type="match status" value="1"/>
</dbReference>
<proteinExistence type="predicted"/>
<protein>
    <recommendedName>
        <fullName evidence="1">Glycosyl transferase family 28 C-terminal domain-containing protein</fullName>
    </recommendedName>
</protein>
<dbReference type="PANTHER" id="PTHR21015">
    <property type="entry name" value="UDP-N-ACETYLGLUCOSAMINE--N-ACETYLMURAMYL-(PENTAPEPTIDE) PYROPHOSPHORYL-UNDECAPRENOL N-ACETYLGLUCOSAMINE TRANSFERASE 1"/>
    <property type="match status" value="1"/>
</dbReference>
<dbReference type="EMBL" id="ASHR01000026">
    <property type="protein sequence ID" value="ERG64096.1"/>
    <property type="molecule type" value="Genomic_DNA"/>
</dbReference>
<evidence type="ECO:0000313" key="2">
    <source>
        <dbReference type="EMBL" id="ERG64096.1"/>
    </source>
</evidence>
<keyword evidence="3" id="KW-1185">Reference proteome</keyword>
<reference evidence="2 3" key="1">
    <citation type="journal article" date="2013" name="Genome Announc.">
        <title>First draft genome sequence from a member of the genus agrococcus, isolated from modern microbialites.</title>
        <authorList>
            <person name="White R.A.III."/>
            <person name="Grassa C.J."/>
            <person name="Suttle C.A."/>
        </authorList>
    </citation>
    <scope>NUCLEOTIDE SEQUENCE [LARGE SCALE GENOMIC DNA]</scope>
    <source>
        <strain evidence="2 3">RW1</strain>
    </source>
</reference>
<dbReference type="GO" id="GO:0016758">
    <property type="term" value="F:hexosyltransferase activity"/>
    <property type="evidence" value="ECO:0007669"/>
    <property type="project" value="InterPro"/>
</dbReference>
<organism evidence="2 3">
    <name type="scientific">Agrococcus pavilionensis RW1</name>
    <dbReference type="NCBI Taxonomy" id="1330458"/>
    <lineage>
        <taxon>Bacteria</taxon>
        <taxon>Bacillati</taxon>
        <taxon>Actinomycetota</taxon>
        <taxon>Actinomycetes</taxon>
        <taxon>Micrococcales</taxon>
        <taxon>Microbacteriaceae</taxon>
        <taxon>Agrococcus</taxon>
    </lineage>
</organism>
<dbReference type="PANTHER" id="PTHR21015:SF22">
    <property type="entry name" value="GLYCOSYLTRANSFERASE"/>
    <property type="match status" value="1"/>
</dbReference>
<sequence length="329" mass="34986">MIGYYVHHHGRGHRSRATAIAAALDRPVTGLSSLPAPPDWPGDWVQLSADDAGQPPVDADARGRLHWVPLGHPGLRARMARIARWIDEHRPAAIVVDVSVEVALLARLHGVPVVTVAMPGHRTDPAHELGFAIADELIGAWPREAEPLGDAALSSRVHAVGAISRFAPTETSAAARERRSVVVLGGAGGDTFTADAVARARGETPDWEWTHLGANGSWTDDPWSALLDASVVVTHAGESAIAEVAAARRPAIVIPQPRPHDEQRCTAAVLADERWPALVEAEWPTTGWPALLERAASLDAGSWRAWNDGRGAERAAAVIATVADRSGTR</sequence>
<gene>
    <name evidence="2" type="ORF">L332_06460</name>
</gene>
<evidence type="ECO:0000313" key="3">
    <source>
        <dbReference type="Proteomes" id="UP000016462"/>
    </source>
</evidence>
<feature type="domain" description="Glycosyl transferase family 28 C-terminal" evidence="1">
    <location>
        <begin position="224"/>
        <end position="272"/>
    </location>
</feature>
<dbReference type="Gene3D" id="3.40.50.2000">
    <property type="entry name" value="Glycogen Phosphorylase B"/>
    <property type="match status" value="1"/>
</dbReference>
<accession>U1MQ77</accession>
<dbReference type="RefSeq" id="WP_021010764.1">
    <property type="nucleotide sequence ID" value="NZ_ASHR01000026.1"/>
</dbReference>
<dbReference type="Pfam" id="PF04101">
    <property type="entry name" value="Glyco_tran_28_C"/>
    <property type="match status" value="1"/>
</dbReference>
<dbReference type="InterPro" id="IPR007235">
    <property type="entry name" value="Glyco_trans_28_C"/>
</dbReference>
<dbReference type="OrthoDB" id="9809594at2"/>
<dbReference type="Proteomes" id="UP000016462">
    <property type="component" value="Unassembled WGS sequence"/>
</dbReference>
<dbReference type="AlphaFoldDB" id="U1MQ77"/>
<evidence type="ECO:0000259" key="1">
    <source>
        <dbReference type="Pfam" id="PF04101"/>
    </source>
</evidence>